<feature type="compositionally biased region" description="Basic and acidic residues" evidence="6">
    <location>
        <begin position="162"/>
        <end position="175"/>
    </location>
</feature>
<evidence type="ECO:0000256" key="3">
    <source>
        <dbReference type="ARBA" id="ARBA00023125"/>
    </source>
</evidence>
<evidence type="ECO:0000256" key="6">
    <source>
        <dbReference type="SAM" id="MobiDB-lite"/>
    </source>
</evidence>
<accession>A0A6P8EJ70</accession>
<dbReference type="Proteomes" id="UP000515151">
    <property type="component" value="Chromosome 7"/>
</dbReference>
<feature type="compositionally biased region" description="Polar residues" evidence="6">
    <location>
        <begin position="244"/>
        <end position="253"/>
    </location>
</feature>
<sequence>MEEDDETCKQDCRRWEEDIYWTHFRSIHFFQFLRGDFQKQLVSLSPPSSSNAHQRETQNGHTQIAMPKKFAENMKNKLGENVFLKGPSGSIWKVGLAAEEGGLFFKRGWEEFVKDHPLAENDVLMFRFSGNSRFEVLMFDQRSLCEKEASYFCKKWGQNEKESEAGMKRKAREGSEVVTESPLPQDAVRAPAEEQPQKEEETAPAATRKKGRRIVTPRRASLANVGKESSLIVIDQDKKRSPVKSPSASSTPPQKGKVTRRRSVHKDSGFTHVFVSKKNAAVKSPAHVLMMQRAQAAMKSESFSVVMQPTHVYKRFYLSIPVQWADKHLGRCHQNIILRVKDKTWKTRYNYTSRNCGGISGGWRSFALDNYLQESDVCLFDLGDSIDGTVVLDVTIFRAIESVIPAVPEASAPPAEGPL</sequence>
<keyword evidence="4" id="KW-0804">Transcription</keyword>
<dbReference type="GO" id="GO:0005634">
    <property type="term" value="C:nucleus"/>
    <property type="evidence" value="ECO:0007669"/>
    <property type="project" value="UniProtKB-SubCell"/>
</dbReference>
<reference evidence="9" key="2">
    <citation type="submission" date="2025-08" db="UniProtKB">
        <authorList>
            <consortium name="RefSeq"/>
        </authorList>
    </citation>
    <scope>IDENTIFICATION</scope>
    <source>
        <tissue evidence="9">Leaf</tissue>
    </source>
</reference>
<dbReference type="GeneID" id="116215238"/>
<evidence type="ECO:0000313" key="9">
    <source>
        <dbReference type="RefSeq" id="XP_031406735.1"/>
    </source>
</evidence>
<dbReference type="InterPro" id="IPR015300">
    <property type="entry name" value="DNA-bd_pseudobarrel_sf"/>
</dbReference>
<feature type="domain" description="TF-B3" evidence="7">
    <location>
        <begin position="49"/>
        <end position="142"/>
    </location>
</feature>
<dbReference type="AlphaFoldDB" id="A0A6P8EJ70"/>
<dbReference type="RefSeq" id="XP_031406735.1">
    <property type="nucleotide sequence ID" value="XM_031550875.1"/>
</dbReference>
<evidence type="ECO:0000256" key="4">
    <source>
        <dbReference type="ARBA" id="ARBA00023163"/>
    </source>
</evidence>
<keyword evidence="8" id="KW-1185">Reference proteome</keyword>
<keyword evidence="5" id="KW-0539">Nucleus</keyword>
<proteinExistence type="predicted"/>
<feature type="region of interest" description="Disordered" evidence="6">
    <location>
        <begin position="162"/>
        <end position="264"/>
    </location>
</feature>
<dbReference type="Gene3D" id="2.40.330.10">
    <property type="entry name" value="DNA-binding pseudobarrel domain"/>
    <property type="match status" value="2"/>
</dbReference>
<evidence type="ECO:0000256" key="5">
    <source>
        <dbReference type="ARBA" id="ARBA00023242"/>
    </source>
</evidence>
<dbReference type="CDD" id="cd10017">
    <property type="entry name" value="B3_DNA"/>
    <property type="match status" value="2"/>
</dbReference>
<dbReference type="PANTHER" id="PTHR31391:SF157">
    <property type="entry name" value="B3 DOMAIN-CONTAINING PROTEIN REM16"/>
    <property type="match status" value="1"/>
</dbReference>
<organism evidence="8 9">
    <name type="scientific">Punica granatum</name>
    <name type="common">Pomegranate</name>
    <dbReference type="NCBI Taxonomy" id="22663"/>
    <lineage>
        <taxon>Eukaryota</taxon>
        <taxon>Viridiplantae</taxon>
        <taxon>Streptophyta</taxon>
        <taxon>Embryophyta</taxon>
        <taxon>Tracheophyta</taxon>
        <taxon>Spermatophyta</taxon>
        <taxon>Magnoliopsida</taxon>
        <taxon>eudicotyledons</taxon>
        <taxon>Gunneridae</taxon>
        <taxon>Pentapetalae</taxon>
        <taxon>rosids</taxon>
        <taxon>malvids</taxon>
        <taxon>Myrtales</taxon>
        <taxon>Lythraceae</taxon>
        <taxon>Punica</taxon>
    </lineage>
</organism>
<evidence type="ECO:0000256" key="2">
    <source>
        <dbReference type="ARBA" id="ARBA00023015"/>
    </source>
</evidence>
<keyword evidence="2" id="KW-0805">Transcription regulation</keyword>
<dbReference type="InterPro" id="IPR044837">
    <property type="entry name" value="REM16-like"/>
</dbReference>
<evidence type="ECO:0000256" key="1">
    <source>
        <dbReference type="ARBA" id="ARBA00004123"/>
    </source>
</evidence>
<dbReference type="SMART" id="SM01019">
    <property type="entry name" value="B3"/>
    <property type="match status" value="2"/>
</dbReference>
<dbReference type="OrthoDB" id="590488at2759"/>
<comment type="subcellular location">
    <subcellularLocation>
        <location evidence="1">Nucleus</location>
    </subcellularLocation>
</comment>
<feature type="compositionally biased region" description="Basic and acidic residues" evidence="6">
    <location>
        <begin position="191"/>
        <end position="201"/>
    </location>
</feature>
<keyword evidence="3" id="KW-0238">DNA-binding</keyword>
<feature type="domain" description="TF-B3" evidence="7">
    <location>
        <begin position="303"/>
        <end position="400"/>
    </location>
</feature>
<dbReference type="PROSITE" id="PS50863">
    <property type="entry name" value="B3"/>
    <property type="match status" value="2"/>
</dbReference>
<name>A0A6P8EJ70_PUNGR</name>
<feature type="compositionally biased region" description="Basic residues" evidence="6">
    <location>
        <begin position="207"/>
        <end position="216"/>
    </location>
</feature>
<evidence type="ECO:0000259" key="7">
    <source>
        <dbReference type="PROSITE" id="PS50863"/>
    </source>
</evidence>
<reference evidence="8" key="1">
    <citation type="journal article" date="2020" name="Plant Biotechnol. J.">
        <title>The pomegranate (Punica granatum L.) draft genome dissects genetic divergence between soft- and hard-seeded cultivars.</title>
        <authorList>
            <person name="Luo X."/>
            <person name="Li H."/>
            <person name="Wu Z."/>
            <person name="Yao W."/>
            <person name="Zhao P."/>
            <person name="Cao D."/>
            <person name="Yu H."/>
            <person name="Li K."/>
            <person name="Poudel K."/>
            <person name="Zhao D."/>
            <person name="Zhang F."/>
            <person name="Xia X."/>
            <person name="Chen L."/>
            <person name="Wang Q."/>
            <person name="Jing D."/>
            <person name="Cao S."/>
        </authorList>
    </citation>
    <scope>NUCLEOTIDE SEQUENCE [LARGE SCALE GENOMIC DNA]</scope>
    <source>
        <strain evidence="8">cv. Tunisia</strain>
    </source>
</reference>
<dbReference type="GO" id="GO:0003677">
    <property type="term" value="F:DNA binding"/>
    <property type="evidence" value="ECO:0007669"/>
    <property type="project" value="UniProtKB-KW"/>
</dbReference>
<evidence type="ECO:0000313" key="8">
    <source>
        <dbReference type="Proteomes" id="UP000515151"/>
    </source>
</evidence>
<dbReference type="Pfam" id="PF02362">
    <property type="entry name" value="B3"/>
    <property type="match status" value="2"/>
</dbReference>
<gene>
    <name evidence="9" type="primary">LOC116215238</name>
</gene>
<protein>
    <submittedName>
        <fullName evidence="9">B3 domain-containing protein REM16-like isoform X1</fullName>
    </submittedName>
</protein>
<dbReference type="SUPFAM" id="SSF101936">
    <property type="entry name" value="DNA-binding pseudobarrel domain"/>
    <property type="match status" value="2"/>
</dbReference>
<dbReference type="PANTHER" id="PTHR31391">
    <property type="entry name" value="B3 DOMAIN-CONTAINING PROTEIN OS11G0197600-RELATED"/>
    <property type="match status" value="1"/>
</dbReference>
<dbReference type="InterPro" id="IPR003340">
    <property type="entry name" value="B3_DNA-bd"/>
</dbReference>